<dbReference type="InterPro" id="IPR050416">
    <property type="entry name" value="FAD-linked_Oxidoreductase"/>
</dbReference>
<name>K0AWE1_GOTA9</name>
<dbReference type="InterPro" id="IPR012951">
    <property type="entry name" value="BBE"/>
</dbReference>
<evidence type="ECO:0000259" key="6">
    <source>
        <dbReference type="PROSITE" id="PS51387"/>
    </source>
</evidence>
<dbReference type="HOGENOM" id="CLU_018354_10_2_9"/>
<keyword evidence="8" id="KW-1185">Reference proteome</keyword>
<comment type="cofactor">
    <cofactor evidence="1">
        <name>FAD</name>
        <dbReference type="ChEBI" id="CHEBI:57692"/>
    </cofactor>
</comment>
<protein>
    <submittedName>
        <fullName evidence="7">FAD linked oxidase domain-containing protein</fullName>
    </submittedName>
</protein>
<dbReference type="Gene3D" id="3.40.462.20">
    <property type="match status" value="1"/>
</dbReference>
<dbReference type="Pfam" id="PF08031">
    <property type="entry name" value="BBE"/>
    <property type="match status" value="1"/>
</dbReference>
<dbReference type="InterPro" id="IPR016166">
    <property type="entry name" value="FAD-bd_PCMH"/>
</dbReference>
<dbReference type="Proteomes" id="UP000006094">
    <property type="component" value="Chromosome"/>
</dbReference>
<dbReference type="KEGG" id="cad:Curi_c04740"/>
<evidence type="ECO:0000256" key="2">
    <source>
        <dbReference type="ARBA" id="ARBA00005466"/>
    </source>
</evidence>
<evidence type="ECO:0000256" key="4">
    <source>
        <dbReference type="ARBA" id="ARBA00022827"/>
    </source>
</evidence>
<dbReference type="STRING" id="1128398.Curi_c04740"/>
<dbReference type="Pfam" id="PF01565">
    <property type="entry name" value="FAD_binding_4"/>
    <property type="match status" value="1"/>
</dbReference>
<keyword evidence="4" id="KW-0274">FAD</keyword>
<evidence type="ECO:0000313" key="8">
    <source>
        <dbReference type="Proteomes" id="UP000006094"/>
    </source>
</evidence>
<dbReference type="InterPro" id="IPR006093">
    <property type="entry name" value="Oxy_OxRdtase_FAD_BS"/>
</dbReference>
<comment type="similarity">
    <text evidence="2">Belongs to the oxygen-dependent FAD-linked oxidoreductase family.</text>
</comment>
<dbReference type="AlphaFoldDB" id="K0AWE1"/>
<evidence type="ECO:0000256" key="5">
    <source>
        <dbReference type="ARBA" id="ARBA00023002"/>
    </source>
</evidence>
<dbReference type="SUPFAM" id="SSF56176">
    <property type="entry name" value="FAD-binding/transporter-associated domain-like"/>
    <property type="match status" value="1"/>
</dbReference>
<dbReference type="InterPro" id="IPR036318">
    <property type="entry name" value="FAD-bd_PCMH-like_sf"/>
</dbReference>
<dbReference type="eggNOG" id="COG0277">
    <property type="taxonomic scope" value="Bacteria"/>
</dbReference>
<reference evidence="7 8" key="1">
    <citation type="journal article" date="2012" name="PLoS ONE">
        <title>The purine-utilizing bacterium Clostridium acidurici 9a: a genome-guided metabolic reconsideration.</title>
        <authorList>
            <person name="Hartwich K."/>
            <person name="Poehlein A."/>
            <person name="Daniel R."/>
        </authorList>
    </citation>
    <scope>NUCLEOTIDE SEQUENCE [LARGE SCALE GENOMIC DNA]</scope>
    <source>
        <strain evidence="8">ATCC 7906 / DSM 604 / BCRC 14475 / CIP 104303 / KCTC 5404 / NCIMB 10678 / 9a</strain>
    </source>
</reference>
<sequence>MQIMNDFLYGLTGDIVTPFEPIYNEARQGFNRAIQQYPLIIVYCKNKRDVSNAVIWSRKHRVPIRIRSGGHNYEGYSNGDCTLVIDISALNSMCIDDYNNRLCVGAGVNNKQLYEFVASKGYPFPGGTCPTVGLSGYALGGGWGLSCRYLGLGCDSLDEIEMVNYEGTVIKANCFVNSDLFWACRGAGGGNYGIIVSMSFRLPKPVNKVTLIEIDYRKVSSEEQKKFLQTWQEWLNTGDRRMTLISRIYNSVNDDLAMLVRGIFYGDPYEAEEMLADFLELEEAVYNFEYMTFLEAVTIIGSVYPPFEKFQSVSRFVLKDFSCNEISEIVGLVKERSQGSVFAGISLYALGGRVADVDTNDTAFYYRRAKYIIWLETIWEKNRYAAENREWINNRFPYIESITTGSYVNFPYGRLPDYRMEYYGKHVKELIRIKLKYDPENIFSFPQGLIATKGHRDPIKSYLPDNDERELPEQSDDTIYRRFRYVPW</sequence>
<evidence type="ECO:0000256" key="1">
    <source>
        <dbReference type="ARBA" id="ARBA00001974"/>
    </source>
</evidence>
<dbReference type="Gene3D" id="3.30.465.10">
    <property type="match status" value="1"/>
</dbReference>
<feature type="domain" description="FAD-binding PCMH-type" evidence="6">
    <location>
        <begin position="34"/>
        <end position="205"/>
    </location>
</feature>
<dbReference type="InterPro" id="IPR006094">
    <property type="entry name" value="Oxid_FAD_bind_N"/>
</dbReference>
<evidence type="ECO:0000256" key="3">
    <source>
        <dbReference type="ARBA" id="ARBA00022630"/>
    </source>
</evidence>
<gene>
    <name evidence="7" type="ordered locus">Curi_c04740</name>
</gene>
<accession>K0AWE1</accession>
<dbReference type="PROSITE" id="PS51387">
    <property type="entry name" value="FAD_PCMH"/>
    <property type="match status" value="1"/>
</dbReference>
<dbReference type="PATRIC" id="fig|1128398.3.peg.495"/>
<keyword evidence="3" id="KW-0285">Flavoprotein</keyword>
<keyword evidence="5" id="KW-0560">Oxidoreductase</keyword>
<dbReference type="PANTHER" id="PTHR42973:SF39">
    <property type="entry name" value="FAD-BINDING PCMH-TYPE DOMAIN-CONTAINING PROTEIN"/>
    <property type="match status" value="1"/>
</dbReference>
<dbReference type="InterPro" id="IPR016169">
    <property type="entry name" value="FAD-bd_PCMH_sub2"/>
</dbReference>
<organism evidence="7 8">
    <name type="scientific">Gottschalkia acidurici (strain ATCC 7906 / DSM 604 / BCRC 14475 / CIP 104303 / KCTC 5404 / NCIMB 10678 / 9a)</name>
    <name type="common">Clostridium acidurici</name>
    <dbReference type="NCBI Taxonomy" id="1128398"/>
    <lineage>
        <taxon>Bacteria</taxon>
        <taxon>Bacillati</taxon>
        <taxon>Bacillota</taxon>
        <taxon>Tissierellia</taxon>
        <taxon>Tissierellales</taxon>
        <taxon>Gottschalkiaceae</taxon>
        <taxon>Gottschalkia</taxon>
    </lineage>
</organism>
<dbReference type="PANTHER" id="PTHR42973">
    <property type="entry name" value="BINDING OXIDOREDUCTASE, PUTATIVE (AFU_ORTHOLOGUE AFUA_1G17690)-RELATED"/>
    <property type="match status" value="1"/>
</dbReference>
<dbReference type="GO" id="GO:0016491">
    <property type="term" value="F:oxidoreductase activity"/>
    <property type="evidence" value="ECO:0007669"/>
    <property type="project" value="UniProtKB-KW"/>
</dbReference>
<dbReference type="EMBL" id="CP003326">
    <property type="protein sequence ID" value="AFS77549.1"/>
    <property type="molecule type" value="Genomic_DNA"/>
</dbReference>
<dbReference type="GO" id="GO:0071949">
    <property type="term" value="F:FAD binding"/>
    <property type="evidence" value="ECO:0007669"/>
    <property type="project" value="InterPro"/>
</dbReference>
<dbReference type="PROSITE" id="PS00862">
    <property type="entry name" value="OX2_COVAL_FAD"/>
    <property type="match status" value="1"/>
</dbReference>
<proteinExistence type="inferred from homology"/>
<evidence type="ECO:0000313" key="7">
    <source>
        <dbReference type="EMBL" id="AFS77549.1"/>
    </source>
</evidence>